<dbReference type="InterPro" id="IPR016024">
    <property type="entry name" value="ARM-type_fold"/>
</dbReference>
<dbReference type="InterPro" id="IPR007587">
    <property type="entry name" value="SAPS"/>
</dbReference>
<evidence type="ECO:0000313" key="4">
    <source>
        <dbReference type="Proteomes" id="UP001457282"/>
    </source>
</evidence>
<comment type="similarity">
    <text evidence="1">Belongs to the SAPS family.</text>
</comment>
<proteinExistence type="inferred from homology"/>
<feature type="compositionally biased region" description="Polar residues" evidence="2">
    <location>
        <begin position="687"/>
        <end position="699"/>
    </location>
</feature>
<evidence type="ECO:0000313" key="3">
    <source>
        <dbReference type="EMBL" id="KAK9936913.1"/>
    </source>
</evidence>
<feature type="compositionally biased region" description="Basic and acidic residues" evidence="2">
    <location>
        <begin position="619"/>
        <end position="633"/>
    </location>
</feature>
<feature type="compositionally biased region" description="Low complexity" evidence="2">
    <location>
        <begin position="700"/>
        <end position="711"/>
    </location>
</feature>
<gene>
    <name evidence="3" type="ORF">M0R45_013733</name>
</gene>
<evidence type="ECO:0000256" key="2">
    <source>
        <dbReference type="SAM" id="MobiDB-lite"/>
    </source>
</evidence>
<dbReference type="Proteomes" id="UP001457282">
    <property type="component" value="Unassembled WGS sequence"/>
</dbReference>
<feature type="compositionally biased region" description="Polar residues" evidence="2">
    <location>
        <begin position="607"/>
        <end position="618"/>
    </location>
</feature>
<dbReference type="GO" id="GO:0019888">
    <property type="term" value="F:protein phosphatase regulator activity"/>
    <property type="evidence" value="ECO:0007669"/>
    <property type="project" value="TreeGrafter"/>
</dbReference>
<comment type="caution">
    <text evidence="3">The sequence shown here is derived from an EMBL/GenBank/DDBJ whole genome shotgun (WGS) entry which is preliminary data.</text>
</comment>
<dbReference type="SUPFAM" id="SSF48371">
    <property type="entry name" value="ARM repeat"/>
    <property type="match status" value="1"/>
</dbReference>
<dbReference type="GO" id="GO:0019903">
    <property type="term" value="F:protein phosphatase binding"/>
    <property type="evidence" value="ECO:0007669"/>
    <property type="project" value="InterPro"/>
</dbReference>
<feature type="region of interest" description="Disordered" evidence="2">
    <location>
        <begin position="550"/>
        <end position="734"/>
    </location>
</feature>
<reference evidence="3 4" key="1">
    <citation type="journal article" date="2023" name="G3 (Bethesda)">
        <title>A chromosome-length genome assembly and annotation of blackberry (Rubus argutus, cv. 'Hillquist').</title>
        <authorList>
            <person name="Bruna T."/>
            <person name="Aryal R."/>
            <person name="Dudchenko O."/>
            <person name="Sargent D.J."/>
            <person name="Mead D."/>
            <person name="Buti M."/>
            <person name="Cavallini A."/>
            <person name="Hytonen T."/>
            <person name="Andres J."/>
            <person name="Pham M."/>
            <person name="Weisz D."/>
            <person name="Mascagni F."/>
            <person name="Usai G."/>
            <person name="Natali L."/>
            <person name="Bassil N."/>
            <person name="Fernandez G.E."/>
            <person name="Lomsadze A."/>
            <person name="Armour M."/>
            <person name="Olukolu B."/>
            <person name="Poorten T."/>
            <person name="Britton C."/>
            <person name="Davik J."/>
            <person name="Ashrafi H."/>
            <person name="Aiden E.L."/>
            <person name="Borodovsky M."/>
            <person name="Worthington M."/>
        </authorList>
    </citation>
    <scope>NUCLEOTIDE SEQUENCE [LARGE SCALE GENOMIC DNA]</scope>
    <source>
        <strain evidence="3">PI 553951</strain>
    </source>
</reference>
<sequence length="734" mass="81080">MFWRMAGLSTASPVETILDKDNFTLEELLDEDEIIQECKALNGRLINFLRERVQVEQLIRYIVEEAPEDAEKRRTFKFPFIACEIFTCEVDIILKTLVEDEELMNLLFSFLEPNHSHSTLLAGYFSKVVVCLLLRKAVPSCTIFSIVKLLYFSYVGIQGHQDIVKKLVDLIGITSIMEVLIRLVGADEHMYSNYMEAMHWIQDTDVLEMIVDKFSSSDSPEVHANAAETLCAITRFAPPGLSSKISSPSFIGRLFQHALEDSRPTSVLVNSLSVCISLLDPRRLTLGTYHMYGRQMTHGSTVTANPETVVGMLESLALDVSSVDNTLLTTYGKLEPPLGKHRLKVVEFISVLLTVGSEAAEKELICLGAVQRILDLFFKYPYNNFVHHHIENIIVSCLELTGKSQQFLLRLGNNNSEIQAYLQENSEWTDWQTNVLSKRNALENVYQWACGRPTALHDRNRDSDDDDYQDRDYDVAALANNLSQAFRYGLYSNDDLDEGQGSLERDDEDVYFDDESAEVVISSLRLGDDQESGSLFTNSNWFAFEDDRTSSDRATGSLTSPSPNTVEANVTNGGSEDDVIVGEDDDLVDTATSSPELGTKPEDSEVSVPNNSTELGSSETDKSPEWVEWRETSDSGEPSDALPNGELQTESPNAATISPSSSDPLVSNDEIVAGHQAELSAEKTSKPSELSESGNGNACSDSTTTDAAASAVGTKGTQESAATIGDKEDDKEGN</sequence>
<dbReference type="Pfam" id="PF04499">
    <property type="entry name" value="SAPS"/>
    <property type="match status" value="1"/>
</dbReference>
<dbReference type="PANTHER" id="PTHR12634">
    <property type="entry name" value="SIT4 YEAST -ASSOCIATING PROTEIN-RELATED"/>
    <property type="match status" value="1"/>
</dbReference>
<keyword evidence="4" id="KW-1185">Reference proteome</keyword>
<dbReference type="EMBL" id="JBEDUW010000003">
    <property type="protein sequence ID" value="KAK9936913.1"/>
    <property type="molecule type" value="Genomic_DNA"/>
</dbReference>
<evidence type="ECO:0008006" key="5">
    <source>
        <dbReference type="Google" id="ProtNLM"/>
    </source>
</evidence>
<feature type="compositionally biased region" description="Acidic residues" evidence="2">
    <location>
        <begin position="575"/>
        <end position="588"/>
    </location>
</feature>
<dbReference type="PANTHER" id="PTHR12634:SF37">
    <property type="entry name" value="SIT4 PHOSPHATASE-ASSOCIATED FAMILY PROTEIN"/>
    <property type="match status" value="1"/>
</dbReference>
<evidence type="ECO:0000256" key="1">
    <source>
        <dbReference type="ARBA" id="ARBA00006180"/>
    </source>
</evidence>
<feature type="compositionally biased region" description="Polar residues" evidence="2">
    <location>
        <begin position="552"/>
        <end position="574"/>
    </location>
</feature>
<accession>A0AAW1XM01</accession>
<dbReference type="AlphaFoldDB" id="A0AAW1XM01"/>
<feature type="compositionally biased region" description="Polar residues" evidence="2">
    <location>
        <begin position="646"/>
        <end position="665"/>
    </location>
</feature>
<feature type="compositionally biased region" description="Basic and acidic residues" evidence="2">
    <location>
        <begin position="725"/>
        <end position="734"/>
    </location>
</feature>
<name>A0AAW1XM01_RUBAR</name>
<organism evidence="3 4">
    <name type="scientific">Rubus argutus</name>
    <name type="common">Southern blackberry</name>
    <dbReference type="NCBI Taxonomy" id="59490"/>
    <lineage>
        <taxon>Eukaryota</taxon>
        <taxon>Viridiplantae</taxon>
        <taxon>Streptophyta</taxon>
        <taxon>Embryophyta</taxon>
        <taxon>Tracheophyta</taxon>
        <taxon>Spermatophyta</taxon>
        <taxon>Magnoliopsida</taxon>
        <taxon>eudicotyledons</taxon>
        <taxon>Gunneridae</taxon>
        <taxon>Pentapetalae</taxon>
        <taxon>rosids</taxon>
        <taxon>fabids</taxon>
        <taxon>Rosales</taxon>
        <taxon>Rosaceae</taxon>
        <taxon>Rosoideae</taxon>
        <taxon>Rosoideae incertae sedis</taxon>
        <taxon>Rubus</taxon>
    </lineage>
</organism>
<protein>
    <recommendedName>
        <fullName evidence="5">SIT4 phosphatase-associated family protein</fullName>
    </recommendedName>
</protein>